<keyword evidence="6 14" id="KW-0677">Repeat</keyword>
<dbReference type="GO" id="GO:0009986">
    <property type="term" value="C:cell surface"/>
    <property type="evidence" value="ECO:0007669"/>
    <property type="project" value="UniProtKB-ARBA"/>
</dbReference>
<evidence type="ECO:0000256" key="11">
    <source>
        <dbReference type="ARBA" id="ARBA00023180"/>
    </source>
</evidence>
<dbReference type="GO" id="GO:0005886">
    <property type="term" value="C:plasma membrane"/>
    <property type="evidence" value="ECO:0007669"/>
    <property type="project" value="TreeGrafter"/>
</dbReference>
<dbReference type="PROSITE" id="PS51051">
    <property type="entry name" value="DSL"/>
    <property type="match status" value="1"/>
</dbReference>
<comment type="caution">
    <text evidence="19">The sequence shown here is derived from an EMBL/GenBank/DDBJ whole genome shotgun (WGS) entry which is preliminary data.</text>
</comment>
<evidence type="ECO:0000256" key="13">
    <source>
        <dbReference type="PROSITE-ProRule" id="PRU00377"/>
    </source>
</evidence>
<dbReference type="Gene3D" id="2.60.40.3510">
    <property type="match status" value="1"/>
</dbReference>
<dbReference type="Pfam" id="PF12661">
    <property type="entry name" value="hEGF"/>
    <property type="match status" value="2"/>
</dbReference>
<evidence type="ECO:0000259" key="18">
    <source>
        <dbReference type="PROSITE" id="PS51051"/>
    </source>
</evidence>
<proteinExistence type="predicted"/>
<keyword evidence="8 14" id="KW-1133">Transmembrane helix</keyword>
<dbReference type="FunFam" id="2.10.25.10:FF:000064">
    <property type="entry name" value="Delta-like protein"/>
    <property type="match status" value="1"/>
</dbReference>
<feature type="disulfide bond" evidence="12">
    <location>
        <begin position="306"/>
        <end position="315"/>
    </location>
</feature>
<dbReference type="Gene3D" id="2.10.25.140">
    <property type="match status" value="1"/>
</dbReference>
<dbReference type="SMART" id="SM00181">
    <property type="entry name" value="EGF"/>
    <property type="match status" value="8"/>
</dbReference>
<evidence type="ECO:0000256" key="12">
    <source>
        <dbReference type="PROSITE-ProRule" id="PRU00076"/>
    </source>
</evidence>
<dbReference type="PANTHER" id="PTHR24049">
    <property type="entry name" value="CRUMBS FAMILY MEMBER"/>
    <property type="match status" value="1"/>
</dbReference>
<evidence type="ECO:0000256" key="4">
    <source>
        <dbReference type="ARBA" id="ARBA00022692"/>
    </source>
</evidence>
<evidence type="ECO:0000256" key="2">
    <source>
        <dbReference type="ARBA" id="ARBA00022473"/>
    </source>
</evidence>
<accession>A0A8S1BST9</accession>
<dbReference type="GO" id="GO:0045197">
    <property type="term" value="P:establishment or maintenance of epithelial cell apical/basal polarity"/>
    <property type="evidence" value="ECO:0007669"/>
    <property type="project" value="TreeGrafter"/>
</dbReference>
<dbReference type="PROSITE" id="PS50026">
    <property type="entry name" value="EGF_3"/>
    <property type="match status" value="5"/>
</dbReference>
<feature type="domain" description="EGF-like" evidence="17">
    <location>
        <begin position="396"/>
        <end position="432"/>
    </location>
</feature>
<comment type="function">
    <text evidence="14">Putative Notch ligand involved in the mediation of Notch signaling.</text>
</comment>
<dbReference type="InterPro" id="IPR001774">
    <property type="entry name" value="DSL"/>
</dbReference>
<dbReference type="InterPro" id="IPR011651">
    <property type="entry name" value="Notch_ligand_N"/>
</dbReference>
<dbReference type="PROSITE" id="PS01186">
    <property type="entry name" value="EGF_2"/>
    <property type="match status" value="5"/>
</dbReference>
<dbReference type="GO" id="GO:0030718">
    <property type="term" value="P:germ-line stem cell population maintenance"/>
    <property type="evidence" value="ECO:0007669"/>
    <property type="project" value="UniProtKB-ARBA"/>
</dbReference>
<dbReference type="Pfam" id="PF01414">
    <property type="entry name" value="DSL"/>
    <property type="match status" value="1"/>
</dbReference>
<feature type="compositionally biased region" description="Polar residues" evidence="15">
    <location>
        <begin position="564"/>
        <end position="580"/>
    </location>
</feature>
<protein>
    <recommendedName>
        <fullName evidence="14">Delta-like protein</fullName>
    </recommendedName>
</protein>
<evidence type="ECO:0000256" key="10">
    <source>
        <dbReference type="ARBA" id="ARBA00023157"/>
    </source>
</evidence>
<dbReference type="InterPro" id="IPR013032">
    <property type="entry name" value="EGF-like_CS"/>
</dbReference>
<dbReference type="GO" id="GO:0005509">
    <property type="term" value="F:calcium ion binding"/>
    <property type="evidence" value="ECO:0007669"/>
    <property type="project" value="InterPro"/>
</dbReference>
<evidence type="ECO:0000256" key="8">
    <source>
        <dbReference type="ARBA" id="ARBA00022989"/>
    </source>
</evidence>
<dbReference type="Pfam" id="PF00008">
    <property type="entry name" value="EGF"/>
    <property type="match status" value="2"/>
</dbReference>
<dbReference type="GO" id="GO:0042063">
    <property type="term" value="P:gliogenesis"/>
    <property type="evidence" value="ECO:0007669"/>
    <property type="project" value="UniProtKB-ARBA"/>
</dbReference>
<keyword evidence="10 12" id="KW-1015">Disulfide bond</keyword>
<comment type="caution">
    <text evidence="12">Lacks conserved residue(s) required for the propagation of feature annotation.</text>
</comment>
<dbReference type="GO" id="GO:0035214">
    <property type="term" value="P:eye-antennal disc development"/>
    <property type="evidence" value="ECO:0007669"/>
    <property type="project" value="UniProtKB-ARBA"/>
</dbReference>
<evidence type="ECO:0000256" key="9">
    <source>
        <dbReference type="ARBA" id="ARBA00023136"/>
    </source>
</evidence>
<keyword evidence="5 14" id="KW-0732">Signal</keyword>
<evidence type="ECO:0000256" key="15">
    <source>
        <dbReference type="SAM" id="MobiDB-lite"/>
    </source>
</evidence>
<feature type="signal peptide" evidence="16">
    <location>
        <begin position="1"/>
        <end position="24"/>
    </location>
</feature>
<evidence type="ECO:0000256" key="16">
    <source>
        <dbReference type="SAM" id="SignalP"/>
    </source>
</evidence>
<keyword evidence="9 14" id="KW-0472">Membrane</keyword>
<feature type="disulfide bond" evidence="13">
    <location>
        <begin position="184"/>
        <end position="196"/>
    </location>
</feature>
<dbReference type="Proteomes" id="UP000494165">
    <property type="component" value="Unassembled WGS sequence"/>
</dbReference>
<dbReference type="GO" id="GO:0008587">
    <property type="term" value="P:imaginal disc-derived wing margin morphogenesis"/>
    <property type="evidence" value="ECO:0007669"/>
    <property type="project" value="UniProtKB-ARBA"/>
</dbReference>
<feature type="compositionally biased region" description="Basic and acidic residues" evidence="15">
    <location>
        <begin position="581"/>
        <end position="591"/>
    </location>
</feature>
<dbReference type="OrthoDB" id="283575at2759"/>
<dbReference type="FunFam" id="2.10.25.140:FF:000001">
    <property type="entry name" value="Delta-like protein"/>
    <property type="match status" value="1"/>
</dbReference>
<keyword evidence="4 14" id="KW-0812">Transmembrane</keyword>
<dbReference type="Pfam" id="PF21700">
    <property type="entry name" value="EGF_DL_JAG"/>
    <property type="match status" value="1"/>
</dbReference>
<dbReference type="SUPFAM" id="SSF57196">
    <property type="entry name" value="EGF/Laminin"/>
    <property type="match status" value="5"/>
</dbReference>
<dbReference type="GO" id="GO:0007157">
    <property type="term" value="P:heterophilic cell-cell adhesion via plasma membrane cell adhesion molecules"/>
    <property type="evidence" value="ECO:0007669"/>
    <property type="project" value="TreeGrafter"/>
</dbReference>
<feature type="domain" description="EGF-like" evidence="17">
    <location>
        <begin position="434"/>
        <end position="471"/>
    </location>
</feature>
<keyword evidence="7" id="KW-0221">Differentiation</keyword>
<feature type="compositionally biased region" description="Basic and acidic residues" evidence="15">
    <location>
        <begin position="547"/>
        <end position="563"/>
    </location>
</feature>
<gene>
    <name evidence="19" type="ORF">CLODIP_2_CD07819</name>
</gene>
<keyword evidence="2 14" id="KW-0217">Developmental protein</keyword>
<dbReference type="GO" id="GO:0016330">
    <property type="term" value="P:second mitotic wave involved in compound eye morphogenesis"/>
    <property type="evidence" value="ECO:0007669"/>
    <property type="project" value="UniProtKB-ARBA"/>
</dbReference>
<dbReference type="AlphaFoldDB" id="A0A8S1BST9"/>
<dbReference type="GO" id="GO:0032991">
    <property type="term" value="C:protein-containing complex"/>
    <property type="evidence" value="ECO:0007669"/>
    <property type="project" value="TreeGrafter"/>
</dbReference>
<dbReference type="Gene3D" id="2.10.25.10">
    <property type="entry name" value="Laminin"/>
    <property type="match status" value="6"/>
</dbReference>
<dbReference type="InterPro" id="IPR000742">
    <property type="entry name" value="EGF"/>
</dbReference>
<feature type="domain" description="EGF-like" evidence="17">
    <location>
        <begin position="353"/>
        <end position="394"/>
    </location>
</feature>
<feature type="disulfide bond" evidence="12">
    <location>
        <begin position="342"/>
        <end position="351"/>
    </location>
</feature>
<feature type="chain" id="PRO_5035917526" description="Delta-like protein" evidence="16">
    <location>
        <begin position="25"/>
        <end position="625"/>
    </location>
</feature>
<feature type="domain" description="EGF-like" evidence="17">
    <location>
        <begin position="278"/>
        <end position="316"/>
    </location>
</feature>
<evidence type="ECO:0000256" key="3">
    <source>
        <dbReference type="ARBA" id="ARBA00022536"/>
    </source>
</evidence>
<evidence type="ECO:0000256" key="1">
    <source>
        <dbReference type="ARBA" id="ARBA00004479"/>
    </source>
</evidence>
<dbReference type="SMART" id="SM00179">
    <property type="entry name" value="EGF_CA"/>
    <property type="match status" value="4"/>
</dbReference>
<name>A0A8S1BST9_9INSE</name>
<dbReference type="GO" id="GO:0046331">
    <property type="term" value="P:lateral inhibition"/>
    <property type="evidence" value="ECO:0007669"/>
    <property type="project" value="UniProtKB-ARBA"/>
</dbReference>
<evidence type="ECO:0000256" key="6">
    <source>
        <dbReference type="ARBA" id="ARBA00022737"/>
    </source>
</evidence>
<dbReference type="EMBL" id="CADEPI010000002">
    <property type="protein sequence ID" value="CAB3359617.1"/>
    <property type="molecule type" value="Genomic_DNA"/>
</dbReference>
<dbReference type="PROSITE" id="PS00022">
    <property type="entry name" value="EGF_1"/>
    <property type="match status" value="5"/>
</dbReference>
<dbReference type="Pfam" id="PF07657">
    <property type="entry name" value="MNNL"/>
    <property type="match status" value="1"/>
</dbReference>
<dbReference type="FunFam" id="2.10.25.10:FF:000095">
    <property type="entry name" value="Notch, isoform B"/>
    <property type="match status" value="1"/>
</dbReference>
<feature type="disulfide bond" evidence="13">
    <location>
        <begin position="204"/>
        <end position="213"/>
    </location>
</feature>
<sequence>MREMRPLLLAVLLPLVLWPQEADASGLFELRLSTFENPTGQDIKGQCCDGQNIADSRCESRCLTSISVCLKHYQAQVDPNSACTFGSVRSPVLGDRLINDSYYFYVPFNFTWPRTFSLIVEAWHDANETQGKRRLLVRHTLQQNVDVGTEFKPARLFKDHMSLQYDYRVTCDSSYYGDGCEVLCKSRDDTFGHYTCNRQGKRECHPGYTGDYCDKSLCVKGCVNGFCTRPGVCECKPGWIGERCDQCQIYPSCRHGSCNQPWECICDQGWGGLMCDEDLNYCTHHRPCKNNGTCFNTGSGLYTCNCTEGFTGVDCGKPVGTTCDASSCKNGGHCHELGHCVCPQGFIGAHCEMESGCSKNPCKNGATCESRLPPPGAQDFVCKCAVGYYGQLCENRAKDCDTRPCENGGQCVNKNGYRMCQCNLPYYGQFCERLMQPCISNPCHEGATCKNQIDGKFICMCPPVRFGPTCEHVRDVGKDVNKGYLVVGVSIDVAVEFRLIANLLHHAGRGSRELGQAEIDGGSGAVDRLCFAHPERHRDHHMFKEEERYGAEESGHHGPHAERSQPSSQRSTARNDSQQATRRERLRDSQLRLRQAQHQPHFQRRRQQTVQSQSGIAAVLPTFNV</sequence>
<organism evidence="19 20">
    <name type="scientific">Cloeon dipterum</name>
    <dbReference type="NCBI Taxonomy" id="197152"/>
    <lineage>
        <taxon>Eukaryota</taxon>
        <taxon>Metazoa</taxon>
        <taxon>Ecdysozoa</taxon>
        <taxon>Arthropoda</taxon>
        <taxon>Hexapoda</taxon>
        <taxon>Insecta</taxon>
        <taxon>Pterygota</taxon>
        <taxon>Palaeoptera</taxon>
        <taxon>Ephemeroptera</taxon>
        <taxon>Pisciforma</taxon>
        <taxon>Baetidae</taxon>
        <taxon>Cloeon</taxon>
    </lineage>
</organism>
<feature type="disulfide bond" evidence="12">
    <location>
        <begin position="461"/>
        <end position="470"/>
    </location>
</feature>
<dbReference type="GO" id="GO:0048018">
    <property type="term" value="F:receptor ligand activity"/>
    <property type="evidence" value="ECO:0007669"/>
    <property type="project" value="UniProtKB-ARBA"/>
</dbReference>
<feature type="disulfide bond" evidence="13">
    <location>
        <begin position="171"/>
        <end position="180"/>
    </location>
</feature>
<comment type="subcellular location">
    <subcellularLocation>
        <location evidence="1 14">Membrane</location>
        <topology evidence="1 14">Single-pass type I membrane protein</topology>
    </subcellularLocation>
</comment>
<evidence type="ECO:0000259" key="17">
    <source>
        <dbReference type="PROSITE" id="PS50026"/>
    </source>
</evidence>
<evidence type="ECO:0000313" key="20">
    <source>
        <dbReference type="Proteomes" id="UP000494165"/>
    </source>
</evidence>
<feature type="disulfide bond" evidence="12">
    <location>
        <begin position="384"/>
        <end position="393"/>
    </location>
</feature>
<dbReference type="SMART" id="SM00051">
    <property type="entry name" value="DSL"/>
    <property type="match status" value="1"/>
</dbReference>
<feature type="domain" description="EGF-like" evidence="17">
    <location>
        <begin position="319"/>
        <end position="352"/>
    </location>
</feature>
<dbReference type="GO" id="GO:0048100">
    <property type="term" value="P:wing disc anterior/posterior pattern formation"/>
    <property type="evidence" value="ECO:0007669"/>
    <property type="project" value="UniProtKB-ARBA"/>
</dbReference>
<evidence type="ECO:0000256" key="7">
    <source>
        <dbReference type="ARBA" id="ARBA00022782"/>
    </source>
</evidence>
<dbReference type="GO" id="GO:0043208">
    <property type="term" value="F:glycosphingolipid binding"/>
    <property type="evidence" value="ECO:0007669"/>
    <property type="project" value="UniProtKB-ARBA"/>
</dbReference>
<keyword evidence="20" id="KW-1185">Reference proteome</keyword>
<dbReference type="InterPro" id="IPR051022">
    <property type="entry name" value="Notch_Cell-Fate_Det"/>
</dbReference>
<dbReference type="InterPro" id="IPR001881">
    <property type="entry name" value="EGF-like_Ca-bd_dom"/>
</dbReference>
<evidence type="ECO:0000313" key="19">
    <source>
        <dbReference type="EMBL" id="CAB3359617.1"/>
    </source>
</evidence>
<feature type="disulfide bond" evidence="12">
    <location>
        <begin position="422"/>
        <end position="431"/>
    </location>
</feature>
<dbReference type="GO" id="GO:0045179">
    <property type="term" value="C:apical cortex"/>
    <property type="evidence" value="ECO:0007669"/>
    <property type="project" value="UniProtKB-ARBA"/>
</dbReference>
<dbReference type="CDD" id="cd00054">
    <property type="entry name" value="EGF_CA"/>
    <property type="match status" value="1"/>
</dbReference>
<keyword evidence="11" id="KW-0325">Glycoprotein</keyword>
<feature type="domain" description="DSL" evidence="18">
    <location>
        <begin position="169"/>
        <end position="213"/>
    </location>
</feature>
<evidence type="ECO:0000256" key="5">
    <source>
        <dbReference type="ARBA" id="ARBA00022729"/>
    </source>
</evidence>
<feature type="region of interest" description="Disordered" evidence="15">
    <location>
        <begin position="547"/>
        <end position="614"/>
    </location>
</feature>
<dbReference type="GO" id="GO:0007219">
    <property type="term" value="P:Notch signaling pathway"/>
    <property type="evidence" value="ECO:0007669"/>
    <property type="project" value="InterPro"/>
</dbReference>
<keyword evidence="3 12" id="KW-0245">EGF-like domain</keyword>
<dbReference type="FunFam" id="2.10.25.10:FF:000018">
    <property type="entry name" value="Delta-like 1"/>
    <property type="match status" value="1"/>
</dbReference>
<dbReference type="PANTHER" id="PTHR24049:SF22">
    <property type="entry name" value="DROSOPHILA CRUMBS HOMOLOG"/>
    <property type="match status" value="1"/>
</dbReference>
<reference evidence="19 20" key="1">
    <citation type="submission" date="2020-04" db="EMBL/GenBank/DDBJ databases">
        <authorList>
            <person name="Alioto T."/>
            <person name="Alioto T."/>
            <person name="Gomez Garrido J."/>
        </authorList>
    </citation>
    <scope>NUCLEOTIDE SEQUENCE [LARGE SCALE GENOMIC DNA]</scope>
</reference>
<evidence type="ECO:0000256" key="14">
    <source>
        <dbReference type="RuleBase" id="RU280815"/>
    </source>
</evidence>